<dbReference type="GO" id="GO:0000105">
    <property type="term" value="P:L-histidine biosynthetic process"/>
    <property type="evidence" value="ECO:0007669"/>
    <property type="project" value="UniProtKB-UniPathway"/>
</dbReference>
<keyword evidence="7" id="KW-0456">Lyase</keyword>
<dbReference type="EMBL" id="LR031571">
    <property type="protein sequence ID" value="VDC75264.1"/>
    <property type="molecule type" value="Genomic_DNA"/>
</dbReference>
<dbReference type="Gene3D" id="3.40.50.880">
    <property type="match status" value="1"/>
</dbReference>
<gene>
    <name evidence="11" type="ORF">BRAA01T01766Z</name>
</gene>
<evidence type="ECO:0000256" key="8">
    <source>
        <dbReference type="ARBA" id="ARBA00047838"/>
    </source>
</evidence>
<evidence type="ECO:0000256" key="6">
    <source>
        <dbReference type="ARBA" id="ARBA00023102"/>
    </source>
</evidence>
<evidence type="ECO:0000259" key="10">
    <source>
        <dbReference type="Pfam" id="PF00117"/>
    </source>
</evidence>
<dbReference type="Pfam" id="PF00117">
    <property type="entry name" value="GATase"/>
    <property type="match status" value="1"/>
</dbReference>
<dbReference type="PROSITE" id="PS51273">
    <property type="entry name" value="GATASE_TYPE_1"/>
    <property type="match status" value="1"/>
</dbReference>
<dbReference type="InterPro" id="IPR010139">
    <property type="entry name" value="Imidazole-glycPsynth_HisH"/>
</dbReference>
<dbReference type="PROSITE" id="PS51274">
    <property type="entry name" value="GATASE_COBBQ"/>
    <property type="match status" value="1"/>
</dbReference>
<comment type="pathway">
    <text evidence="1">Amino-acid biosynthesis; L-histidine biosynthesis; L-histidine from 5-phospho-alpha-D-ribose 1-diphosphate: step 5/9.</text>
</comment>
<accession>A0A3P5ZI86</accession>
<evidence type="ECO:0000256" key="7">
    <source>
        <dbReference type="ARBA" id="ARBA00023239"/>
    </source>
</evidence>
<protein>
    <recommendedName>
        <fullName evidence="10">Glutamine amidotransferase domain-containing protein</fullName>
    </recommendedName>
</protein>
<organism evidence="11">
    <name type="scientific">Brassica campestris</name>
    <name type="common">Field mustard</name>
    <dbReference type="NCBI Taxonomy" id="3711"/>
    <lineage>
        <taxon>Eukaryota</taxon>
        <taxon>Viridiplantae</taxon>
        <taxon>Streptophyta</taxon>
        <taxon>Embryophyta</taxon>
        <taxon>Tracheophyta</taxon>
        <taxon>Spermatophyta</taxon>
        <taxon>Magnoliopsida</taxon>
        <taxon>eudicotyledons</taxon>
        <taxon>Gunneridae</taxon>
        <taxon>Pentapetalae</taxon>
        <taxon>rosids</taxon>
        <taxon>malvids</taxon>
        <taxon>Brassicales</taxon>
        <taxon>Brassicaceae</taxon>
        <taxon>Brassiceae</taxon>
        <taxon>Brassica</taxon>
    </lineage>
</organism>
<feature type="domain" description="Glutamine amidotransferase" evidence="10">
    <location>
        <begin position="29"/>
        <end position="114"/>
    </location>
</feature>
<evidence type="ECO:0000256" key="1">
    <source>
        <dbReference type="ARBA" id="ARBA00005091"/>
    </source>
</evidence>
<dbReference type="InterPro" id="IPR029062">
    <property type="entry name" value="Class_I_gatase-like"/>
</dbReference>
<keyword evidence="4" id="KW-0378">Hydrolase</keyword>
<comment type="subunit">
    <text evidence="2">Heterodimer of HisH and HisF.</text>
</comment>
<evidence type="ECO:0000256" key="9">
    <source>
        <dbReference type="ARBA" id="ARBA00049534"/>
    </source>
</evidence>
<dbReference type="GO" id="GO:0004359">
    <property type="term" value="F:glutaminase activity"/>
    <property type="evidence" value="ECO:0007669"/>
    <property type="project" value="UniProtKB-EC"/>
</dbReference>
<dbReference type="AlphaFoldDB" id="A0A3P5ZI86"/>
<reference evidence="11" key="1">
    <citation type="submission" date="2018-11" db="EMBL/GenBank/DDBJ databases">
        <authorList>
            <consortium name="Genoscope - CEA"/>
            <person name="William W."/>
        </authorList>
    </citation>
    <scope>NUCLEOTIDE SEQUENCE</scope>
</reference>
<proteinExistence type="predicted"/>
<evidence type="ECO:0000313" key="11">
    <source>
        <dbReference type="EMBL" id="VDC75264.1"/>
    </source>
</evidence>
<evidence type="ECO:0000256" key="4">
    <source>
        <dbReference type="ARBA" id="ARBA00022801"/>
    </source>
</evidence>
<name>A0A3P5ZI86_BRACM</name>
<evidence type="ECO:0000256" key="5">
    <source>
        <dbReference type="ARBA" id="ARBA00022962"/>
    </source>
</evidence>
<keyword evidence="6" id="KW-0368">Histidine biosynthesis</keyword>
<dbReference type="UniPathway" id="UPA00031">
    <property type="reaction ID" value="UER00010"/>
</dbReference>
<keyword evidence="3" id="KW-0028">Amino-acid biosynthesis</keyword>
<dbReference type="SUPFAM" id="SSF52317">
    <property type="entry name" value="Class I glutamine amidotransferase-like"/>
    <property type="match status" value="1"/>
</dbReference>
<dbReference type="InterPro" id="IPR017926">
    <property type="entry name" value="GATASE"/>
</dbReference>
<dbReference type="PANTHER" id="PTHR42701">
    <property type="entry name" value="IMIDAZOLE GLYCEROL PHOSPHATE SYNTHASE SUBUNIT HISH"/>
    <property type="match status" value="1"/>
</dbReference>
<comment type="catalytic activity">
    <reaction evidence="9">
        <text>L-glutamine + H2O = L-glutamate + NH4(+)</text>
        <dbReference type="Rhea" id="RHEA:15889"/>
        <dbReference type="ChEBI" id="CHEBI:15377"/>
        <dbReference type="ChEBI" id="CHEBI:28938"/>
        <dbReference type="ChEBI" id="CHEBI:29985"/>
        <dbReference type="ChEBI" id="CHEBI:58359"/>
        <dbReference type="EC" id="3.5.1.2"/>
    </reaction>
</comment>
<sequence>MRIFLSRHTHFYFSISSFRFFYVPLVVTLLDYGAGNVSSIRNALPHLGFSIKDVKTPGDILNADRLIFPGVGAFAPAMDVLNKTGMGEALCTYIENDRPFLGICLGLQLLFHSSEENGPGFALLPPSPSTQSAL</sequence>
<dbReference type="GO" id="GO:0016829">
    <property type="term" value="F:lyase activity"/>
    <property type="evidence" value="ECO:0007669"/>
    <property type="project" value="UniProtKB-KW"/>
</dbReference>
<evidence type="ECO:0000256" key="2">
    <source>
        <dbReference type="ARBA" id="ARBA00011152"/>
    </source>
</evidence>
<dbReference type="PANTHER" id="PTHR42701:SF1">
    <property type="entry name" value="IMIDAZOLE GLYCEROL PHOSPHATE SYNTHASE SUBUNIT HISH"/>
    <property type="match status" value="1"/>
</dbReference>
<dbReference type="GO" id="GO:0016763">
    <property type="term" value="F:pentosyltransferase activity"/>
    <property type="evidence" value="ECO:0007669"/>
    <property type="project" value="InterPro"/>
</dbReference>
<keyword evidence="5" id="KW-0315">Glutamine amidotransferase</keyword>
<comment type="catalytic activity">
    <reaction evidence="8">
        <text>5-[(5-phospho-1-deoxy-D-ribulos-1-ylimino)methylamino]-1-(5-phospho-beta-D-ribosyl)imidazole-4-carboxamide + L-glutamine = D-erythro-1-(imidazol-4-yl)glycerol 3-phosphate + 5-amino-1-(5-phospho-beta-D-ribosyl)imidazole-4-carboxamide + L-glutamate + H(+)</text>
        <dbReference type="Rhea" id="RHEA:24793"/>
        <dbReference type="ChEBI" id="CHEBI:15378"/>
        <dbReference type="ChEBI" id="CHEBI:29985"/>
        <dbReference type="ChEBI" id="CHEBI:58278"/>
        <dbReference type="ChEBI" id="CHEBI:58359"/>
        <dbReference type="ChEBI" id="CHEBI:58475"/>
        <dbReference type="ChEBI" id="CHEBI:58525"/>
        <dbReference type="EC" id="4.3.2.10"/>
    </reaction>
</comment>
<evidence type="ECO:0000256" key="3">
    <source>
        <dbReference type="ARBA" id="ARBA00022605"/>
    </source>
</evidence>